<sequence>MAVPEPSSHSIAIDRERLLIDVRIRGFLLPEDASWLGEEVRAAILTLGDAVGRHVTLYDLTEMPVAPKETLLQTQRTFDNPAVRAMWARKAAFVSPSALTRLQIGRLREVRPDFGIYADRETAIAWLLEE</sequence>
<accession>A0A7U4LGS3</accession>
<dbReference type="RefSeq" id="WP_044334925.1">
    <property type="nucleotide sequence ID" value="NZ_CP010836.1"/>
</dbReference>
<reference evidence="1 2" key="2">
    <citation type="submission" date="2015-02" db="EMBL/GenBank/DDBJ databases">
        <title>The complete genome of Sphingomonas hengshuiensis sp. WHSC-8 isolated from soil of Hengshui Lake.</title>
        <authorList>
            <person name="Wei S."/>
            <person name="Guo J."/>
            <person name="Su C."/>
            <person name="Wu R."/>
            <person name="Zhang Z."/>
            <person name="Liang K."/>
            <person name="Li H."/>
            <person name="Wang T."/>
            <person name="Liu H."/>
            <person name="Zhang C."/>
            <person name="Li Z."/>
            <person name="Wang Q."/>
            <person name="Meng J."/>
        </authorList>
    </citation>
    <scope>NUCLEOTIDE SEQUENCE [LARGE SCALE GENOMIC DNA]</scope>
    <source>
        <strain evidence="1 2">WHSC-8</strain>
    </source>
</reference>
<evidence type="ECO:0000313" key="1">
    <source>
        <dbReference type="EMBL" id="AJP73805.1"/>
    </source>
</evidence>
<dbReference type="KEGG" id="sphi:TS85_21410"/>
<proteinExistence type="predicted"/>
<protein>
    <recommendedName>
        <fullName evidence="3">STAS/SEC14 domain-containing protein</fullName>
    </recommendedName>
</protein>
<dbReference type="OrthoDB" id="7567792at2"/>
<organism evidence="1 2">
    <name type="scientific">Sphingomonas hengshuiensis</name>
    <dbReference type="NCBI Taxonomy" id="1609977"/>
    <lineage>
        <taxon>Bacteria</taxon>
        <taxon>Pseudomonadati</taxon>
        <taxon>Pseudomonadota</taxon>
        <taxon>Alphaproteobacteria</taxon>
        <taxon>Sphingomonadales</taxon>
        <taxon>Sphingomonadaceae</taxon>
        <taxon>Sphingomonas</taxon>
    </lineage>
</organism>
<keyword evidence="2" id="KW-1185">Reference proteome</keyword>
<reference evidence="1 2" key="1">
    <citation type="journal article" date="2015" name="Int. J. Syst. Evol. Microbiol.">
        <title>Sphingomonas hengshuiensis sp. nov., isolated from lake wetland.</title>
        <authorList>
            <person name="Wei S."/>
            <person name="Wang T."/>
            <person name="Liu H."/>
            <person name="Zhang C."/>
            <person name="Guo J."/>
            <person name="Wang Q."/>
            <person name="Liang K."/>
            <person name="Zhang Z."/>
        </authorList>
    </citation>
    <scope>NUCLEOTIDE SEQUENCE [LARGE SCALE GENOMIC DNA]</scope>
    <source>
        <strain evidence="1 2">WHSC-8</strain>
    </source>
</reference>
<dbReference type="EMBL" id="CP010836">
    <property type="protein sequence ID" value="AJP73805.1"/>
    <property type="molecule type" value="Genomic_DNA"/>
</dbReference>
<dbReference type="AlphaFoldDB" id="A0A7U4LGS3"/>
<name>A0A7U4LGS3_9SPHN</name>
<evidence type="ECO:0008006" key="3">
    <source>
        <dbReference type="Google" id="ProtNLM"/>
    </source>
</evidence>
<gene>
    <name evidence="1" type="ORF">TS85_21410</name>
</gene>
<evidence type="ECO:0000313" key="2">
    <source>
        <dbReference type="Proteomes" id="UP000032300"/>
    </source>
</evidence>
<dbReference type="Proteomes" id="UP000032300">
    <property type="component" value="Chromosome"/>
</dbReference>